<proteinExistence type="predicted"/>
<keyword evidence="2" id="KW-1185">Reference proteome</keyword>
<name>A0A8J7QKE9_9BACT</name>
<protein>
    <submittedName>
        <fullName evidence="1">Uncharacterized protein</fullName>
    </submittedName>
</protein>
<gene>
    <name evidence="1" type="ORF">J3U88_29425</name>
</gene>
<evidence type="ECO:0000313" key="1">
    <source>
        <dbReference type="EMBL" id="MBO1322631.1"/>
    </source>
</evidence>
<dbReference type="EMBL" id="JAFREP010000040">
    <property type="protein sequence ID" value="MBO1322631.1"/>
    <property type="molecule type" value="Genomic_DNA"/>
</dbReference>
<dbReference type="RefSeq" id="WP_207862604.1">
    <property type="nucleotide sequence ID" value="NZ_JAFREP010000040.1"/>
</dbReference>
<organism evidence="1 2">
    <name type="scientific">Acanthopleuribacter pedis</name>
    <dbReference type="NCBI Taxonomy" id="442870"/>
    <lineage>
        <taxon>Bacteria</taxon>
        <taxon>Pseudomonadati</taxon>
        <taxon>Acidobacteriota</taxon>
        <taxon>Holophagae</taxon>
        <taxon>Acanthopleuribacterales</taxon>
        <taxon>Acanthopleuribacteraceae</taxon>
        <taxon>Acanthopleuribacter</taxon>
    </lineage>
</organism>
<dbReference type="AlphaFoldDB" id="A0A8J7QKE9"/>
<accession>A0A8J7QKE9</accession>
<dbReference type="Proteomes" id="UP000664417">
    <property type="component" value="Unassembled WGS sequence"/>
</dbReference>
<sequence length="113" mass="12990">MELDDQMKSLLKELGVALHHALTKDQTIKNVTDQIKGNGYDIYLIMEANIALDKRDEEDGEGVLYLGKPEERYEAADQNFNHYDKEFLAALKIKIEDSGDDHESFELDIEDEE</sequence>
<comment type="caution">
    <text evidence="1">The sequence shown here is derived from an EMBL/GenBank/DDBJ whole genome shotgun (WGS) entry which is preliminary data.</text>
</comment>
<evidence type="ECO:0000313" key="2">
    <source>
        <dbReference type="Proteomes" id="UP000664417"/>
    </source>
</evidence>
<reference evidence="1" key="1">
    <citation type="submission" date="2021-03" db="EMBL/GenBank/DDBJ databases">
        <authorList>
            <person name="Wang G."/>
        </authorList>
    </citation>
    <scope>NUCLEOTIDE SEQUENCE</scope>
    <source>
        <strain evidence="1">KCTC 12899</strain>
    </source>
</reference>